<reference evidence="2 3" key="1">
    <citation type="submission" date="2024-06" db="EMBL/GenBank/DDBJ databases">
        <title>Chitinophaga defluvii sp. nov., isolated from municipal sewage.</title>
        <authorList>
            <person name="Zhang L."/>
        </authorList>
    </citation>
    <scope>NUCLEOTIDE SEQUENCE [LARGE SCALE GENOMIC DNA]</scope>
    <source>
        <strain evidence="2 3">H8</strain>
    </source>
</reference>
<evidence type="ECO:0000313" key="3">
    <source>
        <dbReference type="Proteomes" id="UP001549749"/>
    </source>
</evidence>
<accession>A0ABV2TCD3</accession>
<comment type="caution">
    <text evidence="2">The sequence shown here is derived from an EMBL/GenBank/DDBJ whole genome shotgun (WGS) entry which is preliminary data.</text>
</comment>
<dbReference type="Pfam" id="PF00578">
    <property type="entry name" value="AhpC-TSA"/>
    <property type="match status" value="1"/>
</dbReference>
<protein>
    <submittedName>
        <fullName evidence="2">TlpA disulfide reductase family protein</fullName>
    </submittedName>
</protein>
<feature type="domain" description="Thioredoxin" evidence="1">
    <location>
        <begin position="14"/>
        <end position="162"/>
    </location>
</feature>
<dbReference type="InterPro" id="IPR000866">
    <property type="entry name" value="AhpC/TSA"/>
</dbReference>
<dbReference type="EMBL" id="JBEXAC010000002">
    <property type="protein sequence ID" value="MET7000696.1"/>
    <property type="molecule type" value="Genomic_DNA"/>
</dbReference>
<dbReference type="CDD" id="cd02966">
    <property type="entry name" value="TlpA_like_family"/>
    <property type="match status" value="1"/>
</dbReference>
<dbReference type="SUPFAM" id="SSF52833">
    <property type="entry name" value="Thioredoxin-like"/>
    <property type="match status" value="1"/>
</dbReference>
<name>A0ABV2TCD3_9BACT</name>
<evidence type="ECO:0000259" key="1">
    <source>
        <dbReference type="PROSITE" id="PS51352"/>
    </source>
</evidence>
<dbReference type="PANTHER" id="PTHR42852:SF17">
    <property type="entry name" value="THIOREDOXIN-LIKE PROTEIN HI_1115"/>
    <property type="match status" value="1"/>
</dbReference>
<evidence type="ECO:0000313" key="2">
    <source>
        <dbReference type="EMBL" id="MET7000696.1"/>
    </source>
</evidence>
<dbReference type="RefSeq" id="WP_354663249.1">
    <property type="nucleotide sequence ID" value="NZ_JBEXAC010000002.1"/>
</dbReference>
<sequence>MITANAQDYKDNTPKVGDTIQNHSFKEVRNFPNNVKSISDFRGKWLVIDFWSMNCSGCIQGFPVMDKLQQQFKGQVQVIMAANVNPIRKGSLASHLRLFELQSKSHNLTVAFEFDSLFAKQMNMNNHLVPVIFVIDPSGVVRTKGYKMDSLTLSNIIKGEKVTYKLSSADHVAKGYNYKLPLMTNGIQANGDLDTNFVFRSLLAIWNENTSEANCHGFDDSKKALFKGRAEALGFDLGGLLRIAYTGKPSWGPGDSLYVQLSQDVINETNRRNLLDGKYLQIDTAGIDYNKKRKIIGVNMFSYSIINKNPGTTKAQLRQSMLKDVEGYFNIETKIEKRKVKVWKLVIIDSNLSKNLRSKGGQSEMLLKGITDGEGYRLTNYSIDQIVINSLLLLPIRSIDQSNHYTPIIINATGINFNIDLNLHANMYDLNSVRKSLNNFGLDLVPAEDFINAIVVSDRK</sequence>
<dbReference type="PROSITE" id="PS51352">
    <property type="entry name" value="THIOREDOXIN_2"/>
    <property type="match status" value="1"/>
</dbReference>
<dbReference type="InterPro" id="IPR013766">
    <property type="entry name" value="Thioredoxin_domain"/>
</dbReference>
<dbReference type="Gene3D" id="3.40.30.10">
    <property type="entry name" value="Glutaredoxin"/>
    <property type="match status" value="1"/>
</dbReference>
<dbReference type="InterPro" id="IPR050553">
    <property type="entry name" value="Thioredoxin_ResA/DsbE_sf"/>
</dbReference>
<keyword evidence="3" id="KW-1185">Reference proteome</keyword>
<organism evidence="2 3">
    <name type="scientific">Chitinophaga defluvii</name>
    <dbReference type="NCBI Taxonomy" id="3163343"/>
    <lineage>
        <taxon>Bacteria</taxon>
        <taxon>Pseudomonadati</taxon>
        <taxon>Bacteroidota</taxon>
        <taxon>Chitinophagia</taxon>
        <taxon>Chitinophagales</taxon>
        <taxon>Chitinophagaceae</taxon>
        <taxon>Chitinophaga</taxon>
    </lineage>
</organism>
<gene>
    <name evidence="2" type="ORF">ABR189_25150</name>
</gene>
<proteinExistence type="predicted"/>
<dbReference type="Proteomes" id="UP001549749">
    <property type="component" value="Unassembled WGS sequence"/>
</dbReference>
<dbReference type="PANTHER" id="PTHR42852">
    <property type="entry name" value="THIOL:DISULFIDE INTERCHANGE PROTEIN DSBE"/>
    <property type="match status" value="1"/>
</dbReference>
<dbReference type="InterPro" id="IPR036249">
    <property type="entry name" value="Thioredoxin-like_sf"/>
</dbReference>